<keyword evidence="18" id="KW-1185">Reference proteome</keyword>
<dbReference type="Pfam" id="PF12810">
    <property type="entry name" value="ALK_LTK_GRD"/>
    <property type="match status" value="2"/>
</dbReference>
<keyword evidence="15" id="KW-0325">Glycoprotein</keyword>
<keyword evidence="8" id="KW-0418">Kinase</keyword>
<evidence type="ECO:0000256" key="4">
    <source>
        <dbReference type="ARBA" id="ARBA00022679"/>
    </source>
</evidence>
<evidence type="ECO:0000256" key="3">
    <source>
        <dbReference type="ARBA" id="ARBA00022475"/>
    </source>
</evidence>
<reference evidence="17 18" key="1">
    <citation type="journal article" date="2019" name="ISME J.">
        <title>Genome analyses of uncultured TG2/ZB3 bacteria in 'Margulisbacteria' specifically attached to ectosymbiotic spirochetes of protists in the termite gut.</title>
        <authorList>
            <person name="Utami Y.D."/>
            <person name="Kuwahara H."/>
            <person name="Igai K."/>
            <person name="Murakami T."/>
            <person name="Sugaya K."/>
            <person name="Morikawa T."/>
            <person name="Nagura Y."/>
            <person name="Yuki M."/>
            <person name="Deevong P."/>
            <person name="Inoue T."/>
            <person name="Kihara K."/>
            <person name="Lo N."/>
            <person name="Yamada A."/>
            <person name="Ohkuma M."/>
            <person name="Hongoh Y."/>
        </authorList>
    </citation>
    <scope>NUCLEOTIDE SEQUENCE [LARGE SCALE GENOMIC DNA]</scope>
    <source>
        <strain evidence="17">NkOx7-02</strain>
    </source>
</reference>
<keyword evidence="14" id="KW-0675">Receptor</keyword>
<keyword evidence="9" id="KW-0067">ATP-binding</keyword>
<evidence type="ECO:0000256" key="7">
    <source>
        <dbReference type="ARBA" id="ARBA00022741"/>
    </source>
</evidence>
<name>A0A388TLD2_9BACT</name>
<evidence type="ECO:0000256" key="11">
    <source>
        <dbReference type="ARBA" id="ARBA00023136"/>
    </source>
</evidence>
<keyword evidence="10" id="KW-1133">Transmembrane helix</keyword>
<keyword evidence="13" id="KW-1015">Disulfide bond</keyword>
<evidence type="ECO:0000256" key="8">
    <source>
        <dbReference type="ARBA" id="ARBA00022777"/>
    </source>
</evidence>
<keyword evidence="6" id="KW-0732">Signal</keyword>
<evidence type="ECO:0000256" key="12">
    <source>
        <dbReference type="ARBA" id="ARBA00023137"/>
    </source>
</evidence>
<comment type="subcellular location">
    <subcellularLocation>
        <location evidence="1">Cell membrane</location>
        <topology evidence="1">Single-pass type I membrane protein</topology>
    </subcellularLocation>
</comment>
<dbReference type="AlphaFoldDB" id="A0A388TLD2"/>
<evidence type="ECO:0000256" key="14">
    <source>
        <dbReference type="ARBA" id="ARBA00023170"/>
    </source>
</evidence>
<evidence type="ECO:0000256" key="1">
    <source>
        <dbReference type="ARBA" id="ARBA00004251"/>
    </source>
</evidence>
<keyword evidence="7" id="KW-0547">Nucleotide-binding</keyword>
<proteinExistence type="predicted"/>
<keyword evidence="3" id="KW-1003">Cell membrane</keyword>
<evidence type="ECO:0000259" key="16">
    <source>
        <dbReference type="Pfam" id="PF12810"/>
    </source>
</evidence>
<protein>
    <recommendedName>
        <fullName evidence="2">receptor protein-tyrosine kinase</fullName>
        <ecNumber evidence="2">2.7.10.1</ecNumber>
    </recommendedName>
</protein>
<evidence type="ECO:0000256" key="5">
    <source>
        <dbReference type="ARBA" id="ARBA00022692"/>
    </source>
</evidence>
<organism evidence="17 18">
    <name type="scientific">Candidatus Termititenax persephonae</name>
    <dbReference type="NCBI Taxonomy" id="2218525"/>
    <lineage>
        <taxon>Bacteria</taxon>
        <taxon>Bacillati</taxon>
        <taxon>Candidatus Margulisiibacteriota</taxon>
        <taxon>Candidatus Termititenacia</taxon>
        <taxon>Candidatus Termititenacales</taxon>
        <taxon>Candidatus Termititenacaceae</taxon>
        <taxon>Candidatus Termititenax</taxon>
    </lineage>
</organism>
<evidence type="ECO:0000313" key="18">
    <source>
        <dbReference type="Proteomes" id="UP000275925"/>
    </source>
</evidence>
<keyword evidence="5" id="KW-0812">Transmembrane</keyword>
<sequence length="400" mass="44030">MAQNSYNDDYTGINIGGKVKADDINNALNKMQNVSNKLTSAATNADSYASLTANSANHNLYPSAKLLHMVKGHLDSLIPSKANDSEVAHLAGDDEPISGQKHFTVAPTVLPAKSNIPVDASGTTIPATQAQVYAVNNANLELMSNRVDSSDWDVDKASTTKYPTCKAVQAATTAMETEITKISLPPVPQSTAEPQAQDFEYTGNPQTYTVLKTGMYRLEVWGAQGGKAPKRKTYDFDEEKEYVFTEDDYHQGGLGGYAVGNVFLVEGMTLYVYVGGKGYQRYFVNNYNNYYYGNNNNHVKVYHEGNGYNGGGAGYSYYNGSNYGNNYSYSYNIHHSDFNNYITNNYDYDYDYYYIGEHYYYNYRFVAGGGGATDIRLYNNGDYNHRMIVAGGGGGASWGG</sequence>
<dbReference type="GO" id="GO:0004714">
    <property type="term" value="F:transmembrane receptor protein tyrosine kinase activity"/>
    <property type="evidence" value="ECO:0007669"/>
    <property type="project" value="UniProtKB-EC"/>
</dbReference>
<dbReference type="EMBL" id="BGZO01000160">
    <property type="protein sequence ID" value="GBR77255.1"/>
    <property type="molecule type" value="Genomic_DNA"/>
</dbReference>
<dbReference type="Proteomes" id="UP000275925">
    <property type="component" value="Unassembled WGS sequence"/>
</dbReference>
<evidence type="ECO:0000256" key="2">
    <source>
        <dbReference type="ARBA" id="ARBA00011902"/>
    </source>
</evidence>
<feature type="domain" description="ALK/LTK-like glycine-rich" evidence="16">
    <location>
        <begin position="360"/>
        <end position="396"/>
    </location>
</feature>
<dbReference type="GO" id="GO:0005886">
    <property type="term" value="C:plasma membrane"/>
    <property type="evidence" value="ECO:0007669"/>
    <property type="project" value="UniProtKB-SubCell"/>
</dbReference>
<gene>
    <name evidence="17" type="ORF">NO2_1666</name>
</gene>
<accession>A0A388TLD2</accession>
<dbReference type="EC" id="2.7.10.1" evidence="2"/>
<feature type="domain" description="ALK/LTK-like glycine-rich" evidence="16">
    <location>
        <begin position="209"/>
        <end position="284"/>
    </location>
</feature>
<feature type="non-terminal residue" evidence="17">
    <location>
        <position position="400"/>
    </location>
</feature>
<evidence type="ECO:0000313" key="17">
    <source>
        <dbReference type="EMBL" id="GBR77255.1"/>
    </source>
</evidence>
<evidence type="ECO:0000256" key="13">
    <source>
        <dbReference type="ARBA" id="ARBA00023157"/>
    </source>
</evidence>
<keyword evidence="11" id="KW-0472">Membrane</keyword>
<dbReference type="InterPro" id="IPR055163">
    <property type="entry name" value="ALK/LTK-like_GRD"/>
</dbReference>
<keyword evidence="4" id="KW-0808">Transferase</keyword>
<evidence type="ECO:0000256" key="15">
    <source>
        <dbReference type="ARBA" id="ARBA00023180"/>
    </source>
</evidence>
<comment type="caution">
    <text evidence="17">The sequence shown here is derived from an EMBL/GenBank/DDBJ whole genome shotgun (WGS) entry which is preliminary data.</text>
</comment>
<evidence type="ECO:0000256" key="9">
    <source>
        <dbReference type="ARBA" id="ARBA00022840"/>
    </source>
</evidence>
<dbReference type="GO" id="GO:0005524">
    <property type="term" value="F:ATP binding"/>
    <property type="evidence" value="ECO:0007669"/>
    <property type="project" value="UniProtKB-KW"/>
</dbReference>
<keyword evidence="12" id="KW-0829">Tyrosine-protein kinase</keyword>
<evidence type="ECO:0000256" key="10">
    <source>
        <dbReference type="ARBA" id="ARBA00022989"/>
    </source>
</evidence>
<evidence type="ECO:0000256" key="6">
    <source>
        <dbReference type="ARBA" id="ARBA00022729"/>
    </source>
</evidence>